<dbReference type="Proteomes" id="UP000298111">
    <property type="component" value="Unassembled WGS sequence"/>
</dbReference>
<dbReference type="EMBL" id="RCIY01000002">
    <property type="protein sequence ID" value="TGG89834.1"/>
    <property type="molecule type" value="Genomic_DNA"/>
</dbReference>
<feature type="compositionally biased region" description="Gly residues" evidence="1">
    <location>
        <begin position="135"/>
        <end position="153"/>
    </location>
</feature>
<comment type="caution">
    <text evidence="2">The sequence shown here is derived from an EMBL/GenBank/DDBJ whole genome shotgun (WGS) entry which is preliminary data.</text>
</comment>
<evidence type="ECO:0008006" key="4">
    <source>
        <dbReference type="Google" id="ProtNLM"/>
    </source>
</evidence>
<evidence type="ECO:0000313" key="3">
    <source>
        <dbReference type="Proteomes" id="UP000298111"/>
    </source>
</evidence>
<organism evidence="2 3">
    <name type="scientific">Streptomyces albus</name>
    <dbReference type="NCBI Taxonomy" id="1888"/>
    <lineage>
        <taxon>Bacteria</taxon>
        <taxon>Bacillati</taxon>
        <taxon>Actinomycetota</taxon>
        <taxon>Actinomycetes</taxon>
        <taxon>Kitasatosporales</taxon>
        <taxon>Streptomycetaceae</taxon>
        <taxon>Streptomyces</taxon>
    </lineage>
</organism>
<feature type="region of interest" description="Disordered" evidence="1">
    <location>
        <begin position="129"/>
        <end position="157"/>
    </location>
</feature>
<dbReference type="RefSeq" id="WP_135566631.1">
    <property type="nucleotide sequence ID" value="NZ_CP103060.1"/>
</dbReference>
<reference evidence="2 3" key="1">
    <citation type="submission" date="2018-10" db="EMBL/GenBank/DDBJ databases">
        <title>Isolation of pseudouridimycin from Streptomyces albus DSM 40763.</title>
        <authorList>
            <person name="Rosenqvist P."/>
            <person name="Metsae-Ketelae M."/>
            <person name="Virta P."/>
        </authorList>
    </citation>
    <scope>NUCLEOTIDE SEQUENCE [LARGE SCALE GENOMIC DNA]</scope>
    <source>
        <strain evidence="2 3">DSM 40763</strain>
    </source>
</reference>
<accession>A0A8H1LJ86</accession>
<protein>
    <recommendedName>
        <fullName evidence="4">Nucleopolyhedrovirus P10 family protein</fullName>
    </recommendedName>
</protein>
<dbReference type="GeneID" id="75184529"/>
<dbReference type="AlphaFoldDB" id="A0A8H1LJ86"/>
<evidence type="ECO:0000313" key="2">
    <source>
        <dbReference type="EMBL" id="TGG89834.1"/>
    </source>
</evidence>
<name>A0A8H1LJ86_9ACTN</name>
<gene>
    <name evidence="2" type="ORF">D8771_02895</name>
</gene>
<proteinExistence type="predicted"/>
<sequence length="263" mass="25741">MPAERLTHMVRRQLGLGRLLPLGRAADGAWIAEEAAVGVLCRAAGGARLSGVRIGPAGPATDGPAVPPPPSALPPGPLRLTADLAVYADPTVPAAVDAVRGALLDCADRGLGLPLTAADLRVTELLDAPAAPEAGGRGGSSAGSGTGGSGTEAGGRDEAGRVARAVLAVDGVARLAPVVGPALSRVAAGPAASAVQVTGASGERRHVLVEVALSPGVRALDAARAARTAAHDVLAGTGRAKAAPRVTVAVLVTAVDPPLTARR</sequence>
<evidence type="ECO:0000256" key="1">
    <source>
        <dbReference type="SAM" id="MobiDB-lite"/>
    </source>
</evidence>